<dbReference type="PANTHER" id="PTHR21600:SF87">
    <property type="entry name" value="RNA PSEUDOURIDYLATE SYNTHASE DOMAIN-CONTAINING PROTEIN 1"/>
    <property type="match status" value="1"/>
</dbReference>
<gene>
    <name evidence="3" type="ORF">BCR36DRAFT_407180</name>
</gene>
<sequence>MEEKKGKELIEIPGFDPRYNRHFKIPIIYHDENFIIVNKPYDIRIDGEIKECQTEESLILSKYPEYKGKLKLIHQLDYATSGIHCWALNKNAARKSTKSFSQHRVKKTYVAVVRGHIEKDKFEIEKPIAKDPNHERRMMIGTEENPGKEAKTIVEVVKRGVFHPILCDSLDNNNETKDKEKDLVMEATLVKLYPHTGRTHQLRVHLQSIGHPIIGDYNYEEPFTDHERMMLHAWKINMPLSAKHDNNLTCKKVKGIVKKIKIDHESEGKDESKAHQEGLKFPIMKNKNDIEDIILETENPFENLILDQ</sequence>
<dbReference type="EMBL" id="MCFH01000071">
    <property type="protein sequence ID" value="ORX42085.1"/>
    <property type="molecule type" value="Genomic_DNA"/>
</dbReference>
<dbReference type="STRING" id="1754191.A0A1Y1UVJ4"/>
<evidence type="ECO:0000259" key="2">
    <source>
        <dbReference type="Pfam" id="PF00849"/>
    </source>
</evidence>
<accession>A0A1Y1UVJ4</accession>
<feature type="domain" description="Pseudouridine synthase RsuA/RluA-like" evidence="2">
    <location>
        <begin position="33"/>
        <end position="208"/>
    </location>
</feature>
<proteinExistence type="inferred from homology"/>
<dbReference type="InterPro" id="IPR020103">
    <property type="entry name" value="PsdUridine_synth_cat_dom_sf"/>
</dbReference>
<dbReference type="OrthoDB" id="2133800at2759"/>
<dbReference type="AlphaFoldDB" id="A0A1Y1UVJ4"/>
<dbReference type="GO" id="GO:0000455">
    <property type="term" value="P:enzyme-directed rRNA pseudouridine synthesis"/>
    <property type="evidence" value="ECO:0007669"/>
    <property type="project" value="TreeGrafter"/>
</dbReference>
<comment type="caution">
    <text evidence="3">The sequence shown here is derived from an EMBL/GenBank/DDBJ whole genome shotgun (WGS) entry which is preliminary data.</text>
</comment>
<name>A0A1Y1UVJ4_9FUNG</name>
<reference evidence="3 4" key="2">
    <citation type="submission" date="2016-08" db="EMBL/GenBank/DDBJ databases">
        <title>Pervasive Adenine N6-methylation of Active Genes in Fungi.</title>
        <authorList>
            <consortium name="DOE Joint Genome Institute"/>
            <person name="Mondo S.J."/>
            <person name="Dannebaum R.O."/>
            <person name="Kuo R.C."/>
            <person name="Labutti K."/>
            <person name="Haridas S."/>
            <person name="Kuo A."/>
            <person name="Salamov A."/>
            <person name="Ahrendt S.R."/>
            <person name="Lipzen A."/>
            <person name="Sullivan W."/>
            <person name="Andreopoulos W.B."/>
            <person name="Clum A."/>
            <person name="Lindquist E."/>
            <person name="Daum C."/>
            <person name="Ramamoorthy G.K."/>
            <person name="Gryganskyi A."/>
            <person name="Culley D."/>
            <person name="Magnuson J.K."/>
            <person name="James T.Y."/>
            <person name="O'Malley M.A."/>
            <person name="Stajich J.E."/>
            <person name="Spatafora J.W."/>
            <person name="Visel A."/>
            <person name="Grigoriev I.V."/>
        </authorList>
    </citation>
    <scope>NUCLEOTIDE SEQUENCE [LARGE SCALE GENOMIC DNA]</scope>
    <source>
        <strain evidence="4">finn</strain>
    </source>
</reference>
<evidence type="ECO:0000313" key="3">
    <source>
        <dbReference type="EMBL" id="ORX42085.1"/>
    </source>
</evidence>
<dbReference type="InterPro" id="IPR006145">
    <property type="entry name" value="PsdUridine_synth_RsuA/RluA"/>
</dbReference>
<organism evidence="3 4">
    <name type="scientific">Piromyces finnis</name>
    <dbReference type="NCBI Taxonomy" id="1754191"/>
    <lineage>
        <taxon>Eukaryota</taxon>
        <taxon>Fungi</taxon>
        <taxon>Fungi incertae sedis</taxon>
        <taxon>Chytridiomycota</taxon>
        <taxon>Chytridiomycota incertae sedis</taxon>
        <taxon>Neocallimastigomycetes</taxon>
        <taxon>Neocallimastigales</taxon>
        <taxon>Neocallimastigaceae</taxon>
        <taxon>Piromyces</taxon>
    </lineage>
</organism>
<dbReference type="Gene3D" id="3.30.2350.10">
    <property type="entry name" value="Pseudouridine synthase"/>
    <property type="match status" value="1"/>
</dbReference>
<evidence type="ECO:0000313" key="4">
    <source>
        <dbReference type="Proteomes" id="UP000193719"/>
    </source>
</evidence>
<dbReference type="GO" id="GO:0009982">
    <property type="term" value="F:pseudouridine synthase activity"/>
    <property type="evidence" value="ECO:0007669"/>
    <property type="project" value="InterPro"/>
</dbReference>
<dbReference type="SUPFAM" id="SSF55120">
    <property type="entry name" value="Pseudouridine synthase"/>
    <property type="match status" value="1"/>
</dbReference>
<dbReference type="Proteomes" id="UP000193719">
    <property type="component" value="Unassembled WGS sequence"/>
</dbReference>
<reference evidence="3 4" key="1">
    <citation type="submission" date="2016-08" db="EMBL/GenBank/DDBJ databases">
        <title>Genomes of anaerobic fungi encode conserved fungal cellulosomes for biomass hydrolysis.</title>
        <authorList>
            <consortium name="DOE Joint Genome Institute"/>
            <person name="Haitjema C.H."/>
            <person name="Gilmore S.P."/>
            <person name="Henske J.K."/>
            <person name="Solomon K.V."/>
            <person name="De Groot R."/>
            <person name="Kuo A."/>
            <person name="Mondo S.J."/>
            <person name="Salamov A.A."/>
            <person name="Labutti K."/>
            <person name="Zhao Z."/>
            <person name="Chiniquy J."/>
            <person name="Barry K."/>
            <person name="Brewer H.M."/>
            <person name="Purvine S.O."/>
            <person name="Wright A.T."/>
            <person name="Boxma B."/>
            <person name="Van Alen T."/>
            <person name="Hackstein J.H."/>
            <person name="Baker S.E."/>
            <person name="Grigoriev I.V."/>
            <person name="O'Malley M.A."/>
        </authorList>
    </citation>
    <scope>NUCLEOTIDE SEQUENCE [LARGE SCALE GENOMIC DNA]</scope>
    <source>
        <strain evidence="4">finn</strain>
    </source>
</reference>
<dbReference type="InterPro" id="IPR050188">
    <property type="entry name" value="RluA_PseudoU_synthase"/>
</dbReference>
<dbReference type="CDD" id="cd02869">
    <property type="entry name" value="PseudoU_synth_RluA_like"/>
    <property type="match status" value="1"/>
</dbReference>
<keyword evidence="4" id="KW-1185">Reference proteome</keyword>
<dbReference type="Pfam" id="PF00849">
    <property type="entry name" value="PseudoU_synth_2"/>
    <property type="match status" value="1"/>
</dbReference>
<evidence type="ECO:0000256" key="1">
    <source>
        <dbReference type="ARBA" id="ARBA00010876"/>
    </source>
</evidence>
<protein>
    <submittedName>
        <fullName evidence="3">Pseudouridine synthase</fullName>
    </submittedName>
</protein>
<comment type="similarity">
    <text evidence="1">Belongs to the pseudouridine synthase RluA family.</text>
</comment>
<dbReference type="GO" id="GO:0003723">
    <property type="term" value="F:RNA binding"/>
    <property type="evidence" value="ECO:0007669"/>
    <property type="project" value="InterPro"/>
</dbReference>
<dbReference type="PANTHER" id="PTHR21600">
    <property type="entry name" value="MITOCHONDRIAL RNA PSEUDOURIDINE SYNTHASE"/>
    <property type="match status" value="1"/>
</dbReference>